<dbReference type="PaxDb" id="10116-ENSRNOP00000064002"/>
<reference evidence="3" key="1">
    <citation type="submission" date="2024-01" db="EMBL/GenBank/DDBJ databases">
        <title>GRCr8: a new rat reference genome assembly contstructed from accurate long reads and long range scaffolding.</title>
        <authorList>
            <person name="Doris P.A."/>
            <person name="Kalbfleisch T."/>
            <person name="Li K."/>
            <person name="Howe K."/>
            <person name="Wood J."/>
        </authorList>
    </citation>
    <scope>NUCLEOTIDE SEQUENCE [LARGE SCALE GENOMIC DNA]</scope>
    <source>
        <strain evidence="3">Brown Norway</strain>
    </source>
</reference>
<dbReference type="PANTHER" id="PTHR21193">
    <property type="entry name" value="OXIDOREDUCTASE-LIKE DOMAIN-CONTAINING PROTEIN 1"/>
    <property type="match status" value="1"/>
</dbReference>
<evidence type="ECO:0000313" key="4">
    <source>
        <dbReference type="Proteomes" id="UP000002494"/>
    </source>
</evidence>
<evidence type="ECO:0000256" key="1">
    <source>
        <dbReference type="SAM" id="MobiDB-lite"/>
    </source>
</evidence>
<dbReference type="OMA" id="YQDGGEK"/>
<dbReference type="InParanoid" id="M0R3T0"/>
<dbReference type="Ensembl" id="ENSRNOT00000075206.4">
    <property type="protein sequence ID" value="ENSRNOP00000064002.4"/>
    <property type="gene ID" value="ENSRNOG00000047517.4"/>
</dbReference>
<accession>M0R3T0</accession>
<evidence type="ECO:0000313" key="5">
    <source>
        <dbReference type="RGD" id="1590060"/>
    </source>
</evidence>
<dbReference type="RGD" id="1590060">
    <property type="gene designation" value="Oxld1"/>
</dbReference>
<dbReference type="AGR" id="RGD:1590060"/>
<gene>
    <name evidence="3 5" type="primary">Oxld1</name>
    <name evidence="5" type="synonym">LOC688310</name>
</gene>
<organism evidence="3 4">
    <name type="scientific">Rattus norvegicus</name>
    <name type="common">Rat</name>
    <dbReference type="NCBI Taxonomy" id="10116"/>
    <lineage>
        <taxon>Eukaryota</taxon>
        <taxon>Metazoa</taxon>
        <taxon>Chordata</taxon>
        <taxon>Craniata</taxon>
        <taxon>Vertebrata</taxon>
        <taxon>Euteleostomi</taxon>
        <taxon>Mammalia</taxon>
        <taxon>Eutheria</taxon>
        <taxon>Euarchontoglires</taxon>
        <taxon>Glires</taxon>
        <taxon>Rodentia</taxon>
        <taxon>Myomorpha</taxon>
        <taxon>Muroidea</taxon>
        <taxon>Muridae</taxon>
        <taxon>Murinae</taxon>
        <taxon>Rattus</taxon>
    </lineage>
</organism>
<feature type="domain" description="Oxidoreductase-like" evidence="2">
    <location>
        <begin position="243"/>
        <end position="270"/>
    </location>
</feature>
<proteinExistence type="predicted"/>
<dbReference type="InterPro" id="IPR039251">
    <property type="entry name" value="OXLD1"/>
</dbReference>
<keyword evidence="4" id="KW-1185">Reference proteome</keyword>
<evidence type="ECO:0000259" key="2">
    <source>
        <dbReference type="Pfam" id="PF09791"/>
    </source>
</evidence>
<dbReference type="GlyGen" id="M0R3T0">
    <property type="glycosylation" value="1 site"/>
</dbReference>
<dbReference type="Proteomes" id="UP000002494">
    <property type="component" value="Chromosome 10"/>
</dbReference>
<dbReference type="FunCoup" id="M0R3T0">
    <property type="interactions" value="122"/>
</dbReference>
<dbReference type="Bgee" id="ENSRNOG00000047517">
    <property type="expression patterns" value="Expressed in duodenum and 19 other cell types or tissues"/>
</dbReference>
<dbReference type="eggNOG" id="ENOG502S8KH">
    <property type="taxonomic scope" value="Eukaryota"/>
</dbReference>
<dbReference type="AlphaFoldDB" id="M0R3T0"/>
<dbReference type="HOGENOM" id="CLU_117694_0_0_1"/>
<name>M0R3T0_RAT</name>
<evidence type="ECO:0000313" key="3">
    <source>
        <dbReference type="Ensembl" id="ENSRNOP00000064002.4"/>
    </source>
</evidence>
<protein>
    <submittedName>
        <fullName evidence="3">Oxidoreductase-like domain containing 1</fullName>
    </submittedName>
</protein>
<dbReference type="InterPro" id="IPR019180">
    <property type="entry name" value="Oxidoreductase-like_N"/>
</dbReference>
<reference evidence="3" key="3">
    <citation type="submission" date="2025-09" db="UniProtKB">
        <authorList>
            <consortium name="Ensembl"/>
        </authorList>
    </citation>
    <scope>IDENTIFICATION</scope>
    <source>
        <strain evidence="3">Brown Norway</strain>
    </source>
</reference>
<dbReference type="GeneTree" id="ENSGT00390000003596"/>
<dbReference type="PANTHER" id="PTHR21193:SF3">
    <property type="entry name" value="OXIDOREDUCTASE-LIKE DOMAIN-CONTAINING PROTEIN 1"/>
    <property type="match status" value="1"/>
</dbReference>
<dbReference type="STRING" id="10116.ENSRNOP00000064002"/>
<reference evidence="3" key="2">
    <citation type="submission" date="2025-08" db="UniProtKB">
        <authorList>
            <consortium name="Ensembl"/>
        </authorList>
    </citation>
    <scope>IDENTIFICATION</scope>
    <source>
        <strain evidence="3">Brown Norway</strain>
    </source>
</reference>
<sequence>MAERGPGLRYAEKLPTGSSPGDGTHLRCPGREAKRCCPCDCCCCRACGCPEPPRPADRAVGRATRPGFTIITGGASCKKLFPPSCKPRAWGHHFRFLHCVPSSLAPASAPAMGSLLRNLSRGGRVGAALWCWRKARGLGGPQCPSWVTPRLSRSRGIPGLEDRPALGGVMGKHHFSSWGCCQSLPRGRHSVLHRHRAPVQTTDSRRKLGTDHREEGFQVGTEVDREPKASLPRGNLIGPPDSLPPELEPPTNCCMSGCPNCVWVDYAEALLRLYQDGGEKALALLEEHVTDENLKAFLRMEIRLRMQSGA</sequence>
<dbReference type="VEuPathDB" id="HostDB:ENSRNOG00000047517"/>
<dbReference type="Pfam" id="PF09791">
    <property type="entry name" value="Oxidored-like"/>
    <property type="match status" value="1"/>
</dbReference>
<feature type="region of interest" description="Disordered" evidence="1">
    <location>
        <begin position="1"/>
        <end position="23"/>
    </location>
</feature>